<dbReference type="GO" id="GO:0004674">
    <property type="term" value="F:protein serine/threonine kinase activity"/>
    <property type="evidence" value="ECO:0007669"/>
    <property type="project" value="UniProtKB-KW"/>
</dbReference>
<keyword evidence="2" id="KW-0812">Transmembrane</keyword>
<evidence type="ECO:0000256" key="2">
    <source>
        <dbReference type="SAM" id="Phobius"/>
    </source>
</evidence>
<proteinExistence type="predicted"/>
<evidence type="ECO:0000256" key="1">
    <source>
        <dbReference type="SAM" id="MobiDB-lite"/>
    </source>
</evidence>
<feature type="region of interest" description="Disordered" evidence="1">
    <location>
        <begin position="1"/>
        <end position="48"/>
    </location>
</feature>
<keyword evidence="2" id="KW-1133">Transmembrane helix</keyword>
<accession>A0A3M2KWH0</accession>
<keyword evidence="2" id="KW-0472">Membrane</keyword>
<keyword evidence="3" id="KW-0808">Transferase</keyword>
<dbReference type="EMBL" id="RFFJ01000259">
    <property type="protein sequence ID" value="RMI29571.1"/>
    <property type="molecule type" value="Genomic_DNA"/>
</dbReference>
<dbReference type="AlphaFoldDB" id="A0A3M2KWH0"/>
<protein>
    <submittedName>
        <fullName evidence="3">Serine/threonine protein kinase</fullName>
    </submittedName>
</protein>
<gene>
    <name evidence="3" type="ORF">EBN88_27395</name>
</gene>
<comment type="caution">
    <text evidence="3">The sequence shown here is derived from an EMBL/GenBank/DDBJ whole genome shotgun (WGS) entry which is preliminary data.</text>
</comment>
<keyword evidence="3" id="KW-0418">Kinase</keyword>
<evidence type="ECO:0000313" key="4">
    <source>
        <dbReference type="Proteomes" id="UP000278673"/>
    </source>
</evidence>
<sequence length="80" mass="8965">AARGRARERERAPERAAERARGGARERTRPRPPERRRPGPSAKRRAADQRLLRQRVFVFVTVTLLVALGITLAQGCQGPL</sequence>
<reference evidence="3 4" key="1">
    <citation type="submission" date="2018-10" db="EMBL/GenBank/DDBJ databases">
        <title>Isolation, diversity and antifungal activity of actinobacteria from wheat.</title>
        <authorList>
            <person name="Han C."/>
        </authorList>
    </citation>
    <scope>NUCLEOTIDE SEQUENCE [LARGE SCALE GENOMIC DNA]</scope>
    <source>
        <strain evidence="3 4">NEAU-YY642</strain>
    </source>
</reference>
<feature type="transmembrane region" description="Helical" evidence="2">
    <location>
        <begin position="56"/>
        <end position="75"/>
    </location>
</feature>
<feature type="non-terminal residue" evidence="3">
    <location>
        <position position="1"/>
    </location>
</feature>
<dbReference type="Proteomes" id="UP000278673">
    <property type="component" value="Unassembled WGS sequence"/>
</dbReference>
<name>A0A3M2KWH0_9ACTN</name>
<keyword evidence="4" id="KW-1185">Reference proteome</keyword>
<organism evidence="3 4">
    <name type="scientific">Streptomyces triticirhizae</name>
    <dbReference type="NCBI Taxonomy" id="2483353"/>
    <lineage>
        <taxon>Bacteria</taxon>
        <taxon>Bacillati</taxon>
        <taxon>Actinomycetota</taxon>
        <taxon>Actinomycetes</taxon>
        <taxon>Kitasatosporales</taxon>
        <taxon>Streptomycetaceae</taxon>
        <taxon>Streptomyces</taxon>
    </lineage>
</organism>
<feature type="compositionally biased region" description="Basic and acidic residues" evidence="1">
    <location>
        <begin position="1"/>
        <end position="37"/>
    </location>
</feature>
<keyword evidence="3" id="KW-0723">Serine/threonine-protein kinase</keyword>
<evidence type="ECO:0000313" key="3">
    <source>
        <dbReference type="EMBL" id="RMI29571.1"/>
    </source>
</evidence>